<evidence type="ECO:0000256" key="1">
    <source>
        <dbReference type="SAM" id="MobiDB-lite"/>
    </source>
</evidence>
<dbReference type="Proteomes" id="UP001159363">
    <property type="component" value="Chromosome 12"/>
</dbReference>
<gene>
    <name evidence="2" type="ORF">PR048_029057</name>
</gene>
<evidence type="ECO:0000313" key="2">
    <source>
        <dbReference type="EMBL" id="KAJ8870046.1"/>
    </source>
</evidence>
<sequence>MEPESVLQISEHESLSPPDCSTLKDGSNMDSMMMADLSCQVALGCESSKDGMVVSQTAAKVARVGWMWES</sequence>
<keyword evidence="3" id="KW-1185">Reference proteome</keyword>
<reference evidence="2 3" key="1">
    <citation type="submission" date="2023-02" db="EMBL/GenBank/DDBJ databases">
        <title>LHISI_Scaffold_Assembly.</title>
        <authorList>
            <person name="Stuart O.P."/>
            <person name="Cleave R."/>
            <person name="Magrath M.J.L."/>
            <person name="Mikheyev A.S."/>
        </authorList>
    </citation>
    <scope>NUCLEOTIDE SEQUENCE [LARGE SCALE GENOMIC DNA]</scope>
    <source>
        <strain evidence="2">Daus_M_001</strain>
        <tissue evidence="2">Leg muscle</tissue>
    </source>
</reference>
<protein>
    <submittedName>
        <fullName evidence="2">Uncharacterized protein</fullName>
    </submittedName>
</protein>
<comment type="caution">
    <text evidence="2">The sequence shown here is derived from an EMBL/GenBank/DDBJ whole genome shotgun (WGS) entry which is preliminary data.</text>
</comment>
<name>A0ABQ9GFU8_9NEOP</name>
<organism evidence="2 3">
    <name type="scientific">Dryococelus australis</name>
    <dbReference type="NCBI Taxonomy" id="614101"/>
    <lineage>
        <taxon>Eukaryota</taxon>
        <taxon>Metazoa</taxon>
        <taxon>Ecdysozoa</taxon>
        <taxon>Arthropoda</taxon>
        <taxon>Hexapoda</taxon>
        <taxon>Insecta</taxon>
        <taxon>Pterygota</taxon>
        <taxon>Neoptera</taxon>
        <taxon>Polyneoptera</taxon>
        <taxon>Phasmatodea</taxon>
        <taxon>Verophasmatodea</taxon>
        <taxon>Anareolatae</taxon>
        <taxon>Phasmatidae</taxon>
        <taxon>Eurycanthinae</taxon>
        <taxon>Dryococelus</taxon>
    </lineage>
</organism>
<dbReference type="EMBL" id="JARBHB010000013">
    <property type="protein sequence ID" value="KAJ8870046.1"/>
    <property type="molecule type" value="Genomic_DNA"/>
</dbReference>
<accession>A0ABQ9GFU8</accession>
<feature type="region of interest" description="Disordered" evidence="1">
    <location>
        <begin position="1"/>
        <end position="25"/>
    </location>
</feature>
<proteinExistence type="predicted"/>
<evidence type="ECO:0000313" key="3">
    <source>
        <dbReference type="Proteomes" id="UP001159363"/>
    </source>
</evidence>